<feature type="transmembrane region" description="Helical" evidence="1">
    <location>
        <begin position="67"/>
        <end position="84"/>
    </location>
</feature>
<keyword evidence="1" id="KW-0472">Membrane</keyword>
<accession>A0A1F7UT12</accession>
<dbReference type="EMBL" id="MGEJ01000013">
    <property type="protein sequence ID" value="OGL80864.1"/>
    <property type="molecule type" value="Genomic_DNA"/>
</dbReference>
<dbReference type="AlphaFoldDB" id="A0A1F7UT12"/>
<gene>
    <name evidence="2" type="ORF">A3B21_03805</name>
</gene>
<protein>
    <recommendedName>
        <fullName evidence="4">MotA/TolQ/ExbB proton channel domain-containing protein</fullName>
    </recommendedName>
</protein>
<dbReference type="Proteomes" id="UP000176897">
    <property type="component" value="Unassembled WGS sequence"/>
</dbReference>
<evidence type="ECO:0008006" key="4">
    <source>
        <dbReference type="Google" id="ProtNLM"/>
    </source>
</evidence>
<proteinExistence type="predicted"/>
<dbReference type="STRING" id="1802401.A3B21_03805"/>
<feature type="transmembrane region" description="Helical" evidence="1">
    <location>
        <begin position="12"/>
        <end position="31"/>
    </location>
</feature>
<reference evidence="2 3" key="1">
    <citation type="journal article" date="2016" name="Nat. Commun.">
        <title>Thousands of microbial genomes shed light on interconnected biogeochemical processes in an aquifer system.</title>
        <authorList>
            <person name="Anantharaman K."/>
            <person name="Brown C.T."/>
            <person name="Hug L.A."/>
            <person name="Sharon I."/>
            <person name="Castelle C.J."/>
            <person name="Probst A.J."/>
            <person name="Thomas B.C."/>
            <person name="Singh A."/>
            <person name="Wilkins M.J."/>
            <person name="Karaoz U."/>
            <person name="Brodie E.L."/>
            <person name="Williams K.H."/>
            <person name="Hubbard S.S."/>
            <person name="Banfield J.F."/>
        </authorList>
    </citation>
    <scope>NUCLEOTIDE SEQUENCE [LARGE SCALE GENOMIC DNA]</scope>
</reference>
<sequence>MDHKLNFTRVGWTVSVFAIVMHVIAMVRMATLTGQARAFMEQLAGLGHPGFSMLNVSGAVIMLAEAFVYGWVLSAIFVLLYNAFMSKGQ</sequence>
<evidence type="ECO:0000313" key="2">
    <source>
        <dbReference type="EMBL" id="OGL80864.1"/>
    </source>
</evidence>
<comment type="caution">
    <text evidence="2">The sequence shown here is derived from an EMBL/GenBank/DDBJ whole genome shotgun (WGS) entry which is preliminary data.</text>
</comment>
<keyword evidence="1" id="KW-0812">Transmembrane</keyword>
<evidence type="ECO:0000313" key="3">
    <source>
        <dbReference type="Proteomes" id="UP000176897"/>
    </source>
</evidence>
<keyword evidence="1" id="KW-1133">Transmembrane helix</keyword>
<name>A0A1F7UT12_9BACT</name>
<evidence type="ECO:0000256" key="1">
    <source>
        <dbReference type="SAM" id="Phobius"/>
    </source>
</evidence>
<organism evidence="2 3">
    <name type="scientific">Candidatus Uhrbacteria bacterium RIFCSPLOWO2_01_FULL_47_24</name>
    <dbReference type="NCBI Taxonomy" id="1802401"/>
    <lineage>
        <taxon>Bacteria</taxon>
        <taxon>Candidatus Uhriibacteriota</taxon>
    </lineage>
</organism>